<comment type="caution">
    <text evidence="3">The sequence shown here is derived from an EMBL/GenBank/DDBJ whole genome shotgun (WGS) entry which is preliminary data.</text>
</comment>
<feature type="transmembrane region" description="Helical" evidence="2">
    <location>
        <begin position="33"/>
        <end position="52"/>
    </location>
</feature>
<feature type="transmembrane region" description="Helical" evidence="2">
    <location>
        <begin position="132"/>
        <end position="154"/>
    </location>
</feature>
<feature type="region of interest" description="Disordered" evidence="1">
    <location>
        <begin position="231"/>
        <end position="250"/>
    </location>
</feature>
<feature type="transmembrane region" description="Helical" evidence="2">
    <location>
        <begin position="99"/>
        <end position="126"/>
    </location>
</feature>
<feature type="transmembrane region" description="Helical" evidence="2">
    <location>
        <begin position="58"/>
        <end position="78"/>
    </location>
</feature>
<name>A0ABS4RZB0_PAEXY</name>
<dbReference type="EMBL" id="JAGIKV010000021">
    <property type="protein sequence ID" value="MBP2248228.1"/>
    <property type="molecule type" value="Genomic_DNA"/>
</dbReference>
<evidence type="ECO:0000313" key="4">
    <source>
        <dbReference type="Proteomes" id="UP000810207"/>
    </source>
</evidence>
<reference evidence="3 4" key="1">
    <citation type="submission" date="2021-03" db="EMBL/GenBank/DDBJ databases">
        <title>Genomic Encyclopedia of Type Strains, Phase IV (KMG-IV): sequencing the most valuable type-strain genomes for metagenomic binning, comparative biology and taxonomic classification.</title>
        <authorList>
            <person name="Goeker M."/>
        </authorList>
    </citation>
    <scope>NUCLEOTIDE SEQUENCE [LARGE SCALE GENOMIC DNA]</scope>
    <source>
        <strain evidence="3 4">DSM 21292</strain>
    </source>
</reference>
<protein>
    <submittedName>
        <fullName evidence="3">Magnesium-transporting ATPase (P-type)</fullName>
    </submittedName>
</protein>
<keyword evidence="2" id="KW-0812">Transmembrane</keyword>
<evidence type="ECO:0000256" key="1">
    <source>
        <dbReference type="SAM" id="MobiDB-lite"/>
    </source>
</evidence>
<evidence type="ECO:0000313" key="3">
    <source>
        <dbReference type="EMBL" id="MBP2248228.1"/>
    </source>
</evidence>
<organism evidence="3 4">
    <name type="scientific">Paenibacillus xylanexedens</name>
    <dbReference type="NCBI Taxonomy" id="528191"/>
    <lineage>
        <taxon>Bacteria</taxon>
        <taxon>Bacillati</taxon>
        <taxon>Bacillota</taxon>
        <taxon>Bacilli</taxon>
        <taxon>Bacillales</taxon>
        <taxon>Paenibacillaceae</taxon>
        <taxon>Paenibacillus</taxon>
    </lineage>
</organism>
<evidence type="ECO:0000256" key="2">
    <source>
        <dbReference type="SAM" id="Phobius"/>
    </source>
</evidence>
<dbReference type="Proteomes" id="UP000810207">
    <property type="component" value="Unassembled WGS sequence"/>
</dbReference>
<gene>
    <name evidence="3" type="ORF">J2Z28_004898</name>
</gene>
<proteinExistence type="predicted"/>
<keyword evidence="2" id="KW-0472">Membrane</keyword>
<keyword evidence="4" id="KW-1185">Reference proteome</keyword>
<feature type="transmembrane region" description="Helical" evidence="2">
    <location>
        <begin position="187"/>
        <end position="216"/>
    </location>
</feature>
<accession>A0ABS4RZB0</accession>
<keyword evidence="2" id="KW-1133">Transmembrane helix</keyword>
<sequence>MPGEEGTVRKGRMKMRKLSEVLIKSGAEIYRDIIPVALYSVFSSIILVPILMFAPLPIAVLLLALMYMPMLFGVCYAVHNRLERKERRNGLKDIWVGTLKGIIPGGSVGVLFAVLGFILWSTWWYYGGQGGITGTAVGAFQTFFVLMALMSQFYTWQLVLQKNMGIVQAMGESVKLFFRHPGYTMGACFQAMCLTALLMLTVVGFGALFGGMFAIYQHKVALNVLEPEEEPVVTGGNDHQHTGWVSQGNV</sequence>